<gene>
    <name evidence="2" type="ORF">SVUK_LOCUS20377</name>
</gene>
<organism evidence="2 3">
    <name type="scientific">Strongylus vulgaris</name>
    <name type="common">Blood worm</name>
    <dbReference type="NCBI Taxonomy" id="40348"/>
    <lineage>
        <taxon>Eukaryota</taxon>
        <taxon>Metazoa</taxon>
        <taxon>Ecdysozoa</taxon>
        <taxon>Nematoda</taxon>
        <taxon>Chromadorea</taxon>
        <taxon>Rhabditida</taxon>
        <taxon>Rhabditina</taxon>
        <taxon>Rhabditomorpha</taxon>
        <taxon>Strongyloidea</taxon>
        <taxon>Strongylidae</taxon>
        <taxon>Strongylus</taxon>
    </lineage>
</organism>
<protein>
    <submittedName>
        <fullName evidence="2">Uncharacterized protein</fullName>
    </submittedName>
</protein>
<dbReference type="AlphaFoldDB" id="A0A3P7JZJ9"/>
<sequence>MKLVVNVIACDVLSTLLGRRKGQRVGKTTTSSTARGRGESGAIAGRRDFVGRS</sequence>
<reference evidence="2 3" key="1">
    <citation type="submission" date="2018-11" db="EMBL/GenBank/DDBJ databases">
        <authorList>
            <consortium name="Pathogen Informatics"/>
        </authorList>
    </citation>
    <scope>NUCLEOTIDE SEQUENCE [LARGE SCALE GENOMIC DNA]</scope>
</reference>
<evidence type="ECO:0000256" key="1">
    <source>
        <dbReference type="SAM" id="MobiDB-lite"/>
    </source>
</evidence>
<proteinExistence type="predicted"/>
<evidence type="ECO:0000313" key="3">
    <source>
        <dbReference type="Proteomes" id="UP000270094"/>
    </source>
</evidence>
<dbReference type="Proteomes" id="UP000270094">
    <property type="component" value="Unassembled WGS sequence"/>
</dbReference>
<evidence type="ECO:0000313" key="2">
    <source>
        <dbReference type="EMBL" id="VDM85379.1"/>
    </source>
</evidence>
<accession>A0A3P7JZJ9</accession>
<name>A0A3P7JZJ9_STRVU</name>
<dbReference type="EMBL" id="UYYB01139701">
    <property type="protein sequence ID" value="VDM85379.1"/>
    <property type="molecule type" value="Genomic_DNA"/>
</dbReference>
<feature type="region of interest" description="Disordered" evidence="1">
    <location>
        <begin position="21"/>
        <end position="53"/>
    </location>
</feature>
<keyword evidence="3" id="KW-1185">Reference proteome</keyword>